<keyword evidence="3" id="KW-1185">Reference proteome</keyword>
<reference evidence="2 3" key="1">
    <citation type="submission" date="2022-11" db="EMBL/GenBank/DDBJ databases">
        <title>Genome Sequencing of Nocardia sp. ON39_IFM12276 and assembly.</title>
        <authorList>
            <person name="Shimojima M."/>
            <person name="Toyokawa M."/>
            <person name="Uesaka K."/>
        </authorList>
    </citation>
    <scope>NUCLEOTIDE SEQUENCE [LARGE SCALE GENOMIC DNA]</scope>
    <source>
        <strain evidence="2 3">IFM 12276</strain>
    </source>
</reference>
<accession>A0ABM8CYL1</accession>
<evidence type="ECO:0000256" key="1">
    <source>
        <dbReference type="SAM" id="MobiDB-lite"/>
    </source>
</evidence>
<protein>
    <submittedName>
        <fullName evidence="2">Uncharacterized protein</fullName>
    </submittedName>
</protein>
<name>A0ABM8CYL1_9NOCA</name>
<gene>
    <name evidence="2" type="ORF">IFM12276_31290</name>
</gene>
<feature type="compositionally biased region" description="Polar residues" evidence="1">
    <location>
        <begin position="102"/>
        <end position="112"/>
    </location>
</feature>
<dbReference type="EMBL" id="AP026978">
    <property type="protein sequence ID" value="BDU00101.1"/>
    <property type="molecule type" value="Genomic_DNA"/>
</dbReference>
<dbReference type="Proteomes" id="UP001317870">
    <property type="component" value="Chromosome"/>
</dbReference>
<evidence type="ECO:0000313" key="3">
    <source>
        <dbReference type="Proteomes" id="UP001317870"/>
    </source>
</evidence>
<evidence type="ECO:0000313" key="2">
    <source>
        <dbReference type="EMBL" id="BDU00101.1"/>
    </source>
</evidence>
<feature type="region of interest" description="Disordered" evidence="1">
    <location>
        <begin position="92"/>
        <end position="112"/>
    </location>
</feature>
<sequence>MDLHQIVMSSWDFTLCRTDEGAHVMKVVFSEGEHKMDVERYFAIDSPLNPIYPMDESKALSARIRAEYPGTHLRQLSRADLSAIHTAKTRPAPEAVPIRVTRPTSKVNSPCR</sequence>
<organism evidence="2 3">
    <name type="scientific">Nocardia sputorum</name>
    <dbReference type="NCBI Taxonomy" id="2984338"/>
    <lineage>
        <taxon>Bacteria</taxon>
        <taxon>Bacillati</taxon>
        <taxon>Actinomycetota</taxon>
        <taxon>Actinomycetes</taxon>
        <taxon>Mycobacteriales</taxon>
        <taxon>Nocardiaceae</taxon>
        <taxon>Nocardia</taxon>
    </lineage>
</organism>
<proteinExistence type="predicted"/>